<dbReference type="EMBL" id="JBJXBP010000004">
    <property type="protein sequence ID" value="KAL3832910.1"/>
    <property type="molecule type" value="Genomic_DNA"/>
</dbReference>
<comment type="subcellular location">
    <subcellularLocation>
        <location evidence="1">Cell envelope</location>
    </subcellularLocation>
    <subcellularLocation>
        <location evidence="2">Membrane</location>
        <topology evidence="2">Single-pass type I membrane protein</topology>
    </subcellularLocation>
</comment>
<dbReference type="GO" id="GO:0016020">
    <property type="term" value="C:membrane"/>
    <property type="evidence" value="ECO:0007669"/>
    <property type="project" value="UniProtKB-SubCell"/>
</dbReference>
<evidence type="ECO:0000256" key="12">
    <source>
        <dbReference type="SAM" id="SignalP"/>
    </source>
</evidence>
<dbReference type="Proteomes" id="UP001634393">
    <property type="component" value="Unassembled WGS sequence"/>
</dbReference>
<keyword evidence="6 12" id="KW-0732">Signal</keyword>
<evidence type="ECO:0000256" key="5">
    <source>
        <dbReference type="ARBA" id="ARBA00022692"/>
    </source>
</evidence>
<evidence type="ECO:0000259" key="13">
    <source>
        <dbReference type="Pfam" id="PF08263"/>
    </source>
</evidence>
<comment type="similarity">
    <text evidence="3">Belongs to the RLP family.</text>
</comment>
<keyword evidence="15" id="KW-1185">Reference proteome</keyword>
<keyword evidence="8" id="KW-1133">Transmembrane helix</keyword>
<feature type="domain" description="Leucine-rich repeat-containing N-terminal plant-type" evidence="13">
    <location>
        <begin position="20"/>
        <end position="58"/>
    </location>
</feature>
<dbReference type="InterPro" id="IPR001611">
    <property type="entry name" value="Leu-rich_rpt"/>
</dbReference>
<keyword evidence="4" id="KW-0433">Leucine-rich repeat</keyword>
<evidence type="ECO:0000256" key="4">
    <source>
        <dbReference type="ARBA" id="ARBA00022614"/>
    </source>
</evidence>
<dbReference type="PANTHER" id="PTHR48059:SF4">
    <property type="entry name" value="POLYGALACTURONASE INHIBITOR 1-RELATED"/>
    <property type="match status" value="1"/>
</dbReference>
<evidence type="ECO:0000256" key="3">
    <source>
        <dbReference type="ARBA" id="ARBA00009592"/>
    </source>
</evidence>
<feature type="chain" id="PRO_5044875126" description="Leucine-rich repeat-containing N-terminal plant-type domain-containing protein" evidence="12">
    <location>
        <begin position="16"/>
        <end position="329"/>
    </location>
</feature>
<proteinExistence type="inferred from homology"/>
<dbReference type="FunFam" id="3.80.10.10:FF:000275">
    <property type="entry name" value="Leucine-rich repeat receptor-like protein kinase"/>
    <property type="match status" value="1"/>
</dbReference>
<evidence type="ECO:0000256" key="7">
    <source>
        <dbReference type="ARBA" id="ARBA00022737"/>
    </source>
</evidence>
<comment type="similarity">
    <text evidence="11">Belongs to the polygalacturonase-inhibiting protein family.</text>
</comment>
<dbReference type="InterPro" id="IPR013210">
    <property type="entry name" value="LRR_N_plant-typ"/>
</dbReference>
<feature type="signal peptide" evidence="12">
    <location>
        <begin position="1"/>
        <end position="15"/>
    </location>
</feature>
<dbReference type="Pfam" id="PF08263">
    <property type="entry name" value="LRRNT_2"/>
    <property type="match status" value="1"/>
</dbReference>
<accession>A0ABD3T7J4</accession>
<comment type="caution">
    <text evidence="14">The sequence shown here is derived from an EMBL/GenBank/DDBJ whole genome shotgun (WGS) entry which is preliminary data.</text>
</comment>
<protein>
    <recommendedName>
        <fullName evidence="13">Leucine-rich repeat-containing N-terminal plant-type domain-containing protein</fullName>
    </recommendedName>
</protein>
<dbReference type="InterPro" id="IPR032675">
    <property type="entry name" value="LRR_dom_sf"/>
</dbReference>
<dbReference type="InterPro" id="IPR051848">
    <property type="entry name" value="PGIP"/>
</dbReference>
<sequence>MLIFLLFISIHELYASELCHPNDKSALLAFKQSFSNPNPLPSWDPSFDCCDWYGVKCNETTNYVIGLDFTSDYLNGSIPSSLSKIKHLQNLRLHKIPNLVGEIPSQIQELSHLISLEISWTNISGPVPDFLANLKSLMFLDLSFNRLSGSIPPSLPIMPFLNIIDLSRNQLTGSIPESFGQMAQASKFPALILSHNWFSGNIPVSLGDINFSRIDVSRNNLSGDASVLFGKGKITDMILISRNNFEFDFSKVSFMESLIALDISHNKIYGRIPEQITDAVYLQELNMSYNRLCGKIPSDWKLRYKKDGWDNSSFFHNRCLCGIPLDPCK</sequence>
<evidence type="ECO:0000256" key="9">
    <source>
        <dbReference type="ARBA" id="ARBA00023136"/>
    </source>
</evidence>
<dbReference type="Pfam" id="PF00560">
    <property type="entry name" value="LRR_1"/>
    <property type="match status" value="4"/>
</dbReference>
<dbReference type="PRINTS" id="PR00019">
    <property type="entry name" value="LEURICHRPT"/>
</dbReference>
<dbReference type="Gene3D" id="3.80.10.10">
    <property type="entry name" value="Ribonuclease Inhibitor"/>
    <property type="match status" value="1"/>
</dbReference>
<evidence type="ECO:0000256" key="6">
    <source>
        <dbReference type="ARBA" id="ARBA00022729"/>
    </source>
</evidence>
<evidence type="ECO:0000256" key="11">
    <source>
        <dbReference type="ARBA" id="ARBA00038043"/>
    </source>
</evidence>
<keyword evidence="5" id="KW-0812">Transmembrane</keyword>
<keyword evidence="10" id="KW-0325">Glycoprotein</keyword>
<keyword evidence="7" id="KW-0677">Repeat</keyword>
<evidence type="ECO:0000256" key="2">
    <source>
        <dbReference type="ARBA" id="ARBA00004479"/>
    </source>
</evidence>
<evidence type="ECO:0000256" key="1">
    <source>
        <dbReference type="ARBA" id="ARBA00004196"/>
    </source>
</evidence>
<evidence type="ECO:0000256" key="10">
    <source>
        <dbReference type="ARBA" id="ARBA00023180"/>
    </source>
</evidence>
<evidence type="ECO:0000256" key="8">
    <source>
        <dbReference type="ARBA" id="ARBA00022989"/>
    </source>
</evidence>
<organism evidence="14 15">
    <name type="scientific">Penstemon smallii</name>
    <dbReference type="NCBI Taxonomy" id="265156"/>
    <lineage>
        <taxon>Eukaryota</taxon>
        <taxon>Viridiplantae</taxon>
        <taxon>Streptophyta</taxon>
        <taxon>Embryophyta</taxon>
        <taxon>Tracheophyta</taxon>
        <taxon>Spermatophyta</taxon>
        <taxon>Magnoliopsida</taxon>
        <taxon>eudicotyledons</taxon>
        <taxon>Gunneridae</taxon>
        <taxon>Pentapetalae</taxon>
        <taxon>asterids</taxon>
        <taxon>lamiids</taxon>
        <taxon>Lamiales</taxon>
        <taxon>Plantaginaceae</taxon>
        <taxon>Cheloneae</taxon>
        <taxon>Penstemon</taxon>
    </lineage>
</organism>
<dbReference type="SUPFAM" id="SSF52058">
    <property type="entry name" value="L domain-like"/>
    <property type="match status" value="1"/>
</dbReference>
<dbReference type="PANTHER" id="PTHR48059">
    <property type="entry name" value="POLYGALACTURONASE INHIBITOR 1"/>
    <property type="match status" value="1"/>
</dbReference>
<reference evidence="14 15" key="1">
    <citation type="submission" date="2024-12" db="EMBL/GenBank/DDBJ databases">
        <title>The unique morphological basis and parallel evolutionary history of personate flowers in Penstemon.</title>
        <authorList>
            <person name="Depatie T.H."/>
            <person name="Wessinger C.A."/>
        </authorList>
    </citation>
    <scope>NUCLEOTIDE SEQUENCE [LARGE SCALE GENOMIC DNA]</scope>
    <source>
        <strain evidence="14">WTNN_2</strain>
        <tissue evidence="14">Leaf</tissue>
    </source>
</reference>
<evidence type="ECO:0000313" key="14">
    <source>
        <dbReference type="EMBL" id="KAL3832910.1"/>
    </source>
</evidence>
<dbReference type="AlphaFoldDB" id="A0ABD3T7J4"/>
<evidence type="ECO:0000313" key="15">
    <source>
        <dbReference type="Proteomes" id="UP001634393"/>
    </source>
</evidence>
<gene>
    <name evidence="14" type="ORF">ACJIZ3_007646</name>
</gene>
<keyword evidence="9" id="KW-0472">Membrane</keyword>
<name>A0ABD3T7J4_9LAMI</name>